<evidence type="ECO:0000259" key="1">
    <source>
        <dbReference type="Pfam" id="PF18491"/>
    </source>
</evidence>
<evidence type="ECO:0000259" key="2">
    <source>
        <dbReference type="Pfam" id="PF21598"/>
    </source>
</evidence>
<feature type="domain" description="Restriction endonuclease PvuRts1 I-like N-terminal" evidence="2">
    <location>
        <begin position="6"/>
        <end position="132"/>
    </location>
</feature>
<dbReference type="Proteomes" id="UP000824055">
    <property type="component" value="Unassembled WGS sequence"/>
</dbReference>
<accession>A0A9D2FVS7</accession>
<proteinExistence type="predicted"/>
<protein>
    <recommendedName>
        <fullName evidence="5">SET and RING associated domain-containing protein</fullName>
    </recommendedName>
</protein>
<evidence type="ECO:0000313" key="3">
    <source>
        <dbReference type="EMBL" id="HIZ68279.1"/>
    </source>
</evidence>
<comment type="caution">
    <text evidence="3">The sequence shown here is derived from an EMBL/GenBank/DDBJ whole genome shotgun (WGS) entry which is preliminary data.</text>
</comment>
<dbReference type="InterPro" id="IPR048797">
    <property type="entry name" value="PvuRts1I-like_N"/>
</dbReference>
<reference evidence="3" key="1">
    <citation type="journal article" date="2021" name="PeerJ">
        <title>Extensive microbial diversity within the chicken gut microbiome revealed by metagenomics and culture.</title>
        <authorList>
            <person name="Gilroy R."/>
            <person name="Ravi A."/>
            <person name="Getino M."/>
            <person name="Pursley I."/>
            <person name="Horton D.L."/>
            <person name="Alikhan N.F."/>
            <person name="Baker D."/>
            <person name="Gharbi K."/>
            <person name="Hall N."/>
            <person name="Watson M."/>
            <person name="Adriaenssens E.M."/>
            <person name="Foster-Nyarko E."/>
            <person name="Jarju S."/>
            <person name="Secka A."/>
            <person name="Antonio M."/>
            <person name="Oren A."/>
            <person name="Chaudhuri R.R."/>
            <person name="La Ragione R."/>
            <person name="Hildebrand F."/>
            <person name="Pallen M.J."/>
        </authorList>
    </citation>
    <scope>NUCLEOTIDE SEQUENCE</scope>
    <source>
        <strain evidence="3">ChiHecec3B27-8219</strain>
    </source>
</reference>
<reference evidence="3" key="2">
    <citation type="submission" date="2021-04" db="EMBL/GenBank/DDBJ databases">
        <authorList>
            <person name="Gilroy R."/>
        </authorList>
    </citation>
    <scope>NUCLEOTIDE SEQUENCE</scope>
    <source>
        <strain evidence="3">ChiHecec3B27-8219</strain>
    </source>
</reference>
<gene>
    <name evidence="3" type="ORF">H9966_00070</name>
</gene>
<feature type="domain" description="PvuRts1 I-like SET and RING associated" evidence="1">
    <location>
        <begin position="159"/>
        <end position="300"/>
    </location>
</feature>
<dbReference type="EMBL" id="DXBE01000001">
    <property type="protein sequence ID" value="HIZ68279.1"/>
    <property type="molecule type" value="Genomic_DNA"/>
</dbReference>
<dbReference type="InterPro" id="IPR040674">
    <property type="entry name" value="PvuRts1I-like_SRA"/>
</dbReference>
<sequence length="302" mass="36147">MDYKLEYMERLFAKISKKKTECYVINRIWHQLNDDRVKFVVQQYIRRTQDKYALADLYLPQLHIFIEINEPFHKNNVEVDRIRNEEIINKTHSTLRVIDCGNVTKGEDDKDVIHWKPLDEIHRQVTDVVNFIKQRVAELGENFKPWDDASTLTVEYHRKKGYLKVEDNECLRTTDDVAAVFGTKPKHRGFLRASGAAVPGKKTEIIWWPNTTHKRWHNEISEDGMFIYEYPEEENKSVTQSEHLKQWLSAPEETRITFLRYKDDLGFCFYRFVGVFRLNKERSKHENKCVWERISDTYQLNV</sequence>
<name>A0A9D2FVS7_9BACT</name>
<dbReference type="Pfam" id="PF18491">
    <property type="entry name" value="SRA"/>
    <property type="match status" value="1"/>
</dbReference>
<dbReference type="AlphaFoldDB" id="A0A9D2FVS7"/>
<organism evidence="3 4">
    <name type="scientific">Candidatus Prevotella avicola</name>
    <dbReference type="NCBI Taxonomy" id="2838738"/>
    <lineage>
        <taxon>Bacteria</taxon>
        <taxon>Pseudomonadati</taxon>
        <taxon>Bacteroidota</taxon>
        <taxon>Bacteroidia</taxon>
        <taxon>Bacteroidales</taxon>
        <taxon>Prevotellaceae</taxon>
        <taxon>Prevotella</taxon>
    </lineage>
</organism>
<dbReference type="Pfam" id="PF21598">
    <property type="entry name" value="PvuRts1I-like_N"/>
    <property type="match status" value="1"/>
</dbReference>
<evidence type="ECO:0000313" key="4">
    <source>
        <dbReference type="Proteomes" id="UP000824055"/>
    </source>
</evidence>
<evidence type="ECO:0008006" key="5">
    <source>
        <dbReference type="Google" id="ProtNLM"/>
    </source>
</evidence>